<keyword evidence="4 6" id="KW-1133">Transmembrane helix</keyword>
<evidence type="ECO:0000256" key="3">
    <source>
        <dbReference type="ARBA" id="ARBA00022692"/>
    </source>
</evidence>
<evidence type="ECO:0000256" key="4">
    <source>
        <dbReference type="ARBA" id="ARBA00022989"/>
    </source>
</evidence>
<dbReference type="RefSeq" id="WP_085894055.1">
    <property type="nucleotide sequence ID" value="NZ_FWFL01000017.1"/>
</dbReference>
<sequence>MARSDNLTGALLMMASMAAFTLNDTCMKALAGEIPLFQLLFLRGVLTTIFIGIAAWRMGVLRARISRRDWGLIGLRMIAEIGAAYFFLTALFNMPLANVTAILQALPLTITLTAALLFRESIGWRRMSAILIGFVGVMLIVRPGAEDFTIYSFYTLAAVACVTLRDLSTRRLSRETPSMFVTFITSISIMAFFGLAGIGDDWAPMDTRALVLTFGAAIMIIGGYLFSIMVMRVGEISFIAPFRYTGLIWALGLGWLVFGDWPATITLIGASIVVGSGLFMLYREAKIGRKTHHSHVPRPR</sequence>
<feature type="transmembrane region" description="Helical" evidence="6">
    <location>
        <begin position="98"/>
        <end position="118"/>
    </location>
</feature>
<feature type="transmembrane region" description="Helical" evidence="6">
    <location>
        <begin position="179"/>
        <end position="198"/>
    </location>
</feature>
<dbReference type="SUPFAM" id="SSF103481">
    <property type="entry name" value="Multidrug resistance efflux transporter EmrE"/>
    <property type="match status" value="2"/>
</dbReference>
<dbReference type="InterPro" id="IPR037185">
    <property type="entry name" value="EmrE-like"/>
</dbReference>
<dbReference type="AlphaFoldDB" id="A0A1Y5TVA0"/>
<dbReference type="Proteomes" id="UP000193827">
    <property type="component" value="Unassembled WGS sequence"/>
</dbReference>
<feature type="transmembrane region" description="Helical" evidence="6">
    <location>
        <begin position="39"/>
        <end position="58"/>
    </location>
</feature>
<evidence type="ECO:0000256" key="5">
    <source>
        <dbReference type="ARBA" id="ARBA00023136"/>
    </source>
</evidence>
<dbReference type="PANTHER" id="PTHR22911:SF6">
    <property type="entry name" value="SOLUTE CARRIER FAMILY 35 MEMBER G1"/>
    <property type="match status" value="1"/>
</dbReference>
<feature type="transmembrane region" description="Helical" evidence="6">
    <location>
        <begin position="127"/>
        <end position="145"/>
    </location>
</feature>
<proteinExistence type="inferred from homology"/>
<name>A0A1Y5TVA0_9RHOB</name>
<comment type="subcellular location">
    <subcellularLocation>
        <location evidence="1">Membrane</location>
        <topology evidence="1">Multi-pass membrane protein</topology>
    </subcellularLocation>
</comment>
<comment type="similarity">
    <text evidence="2">Belongs to the drug/metabolite transporter (DMT) superfamily. 10 TMS drug/metabolite exporter (DME) (TC 2.A.7.3) family.</text>
</comment>
<feature type="transmembrane region" description="Helical" evidence="6">
    <location>
        <begin position="70"/>
        <end position="92"/>
    </location>
</feature>
<organism evidence="8 9">
    <name type="scientific">Roseovarius litorisediminis</name>
    <dbReference type="NCBI Taxonomy" id="1312363"/>
    <lineage>
        <taxon>Bacteria</taxon>
        <taxon>Pseudomonadati</taxon>
        <taxon>Pseudomonadota</taxon>
        <taxon>Alphaproteobacteria</taxon>
        <taxon>Rhodobacterales</taxon>
        <taxon>Roseobacteraceae</taxon>
        <taxon>Roseovarius</taxon>
    </lineage>
</organism>
<evidence type="ECO:0000259" key="7">
    <source>
        <dbReference type="Pfam" id="PF00892"/>
    </source>
</evidence>
<feature type="transmembrane region" description="Helical" evidence="6">
    <location>
        <begin position="151"/>
        <end position="167"/>
    </location>
</feature>
<gene>
    <name evidence="8" type="ORF">PEL8287_03838</name>
</gene>
<feature type="transmembrane region" description="Helical" evidence="6">
    <location>
        <begin position="264"/>
        <end position="282"/>
    </location>
</feature>
<dbReference type="PANTHER" id="PTHR22911">
    <property type="entry name" value="ACYL-MALONYL CONDENSING ENZYME-RELATED"/>
    <property type="match status" value="1"/>
</dbReference>
<dbReference type="GO" id="GO:0016020">
    <property type="term" value="C:membrane"/>
    <property type="evidence" value="ECO:0007669"/>
    <property type="project" value="UniProtKB-SubCell"/>
</dbReference>
<keyword evidence="5 6" id="KW-0472">Membrane</keyword>
<feature type="transmembrane region" description="Helical" evidence="6">
    <location>
        <begin position="210"/>
        <end position="230"/>
    </location>
</feature>
<reference evidence="8 9" key="1">
    <citation type="submission" date="2017-03" db="EMBL/GenBank/DDBJ databases">
        <authorList>
            <person name="Afonso C.L."/>
            <person name="Miller P.J."/>
            <person name="Scott M.A."/>
            <person name="Spackman E."/>
            <person name="Goraichik I."/>
            <person name="Dimitrov K.M."/>
            <person name="Suarez D.L."/>
            <person name="Swayne D.E."/>
        </authorList>
    </citation>
    <scope>NUCLEOTIDE SEQUENCE [LARGE SCALE GENOMIC DNA]</scope>
    <source>
        <strain evidence="8 9">CECT 8287</strain>
    </source>
</reference>
<accession>A0A1Y5TVA0</accession>
<dbReference type="OrthoDB" id="7165334at2"/>
<dbReference type="Pfam" id="PF00892">
    <property type="entry name" value="EamA"/>
    <property type="match status" value="1"/>
</dbReference>
<feature type="transmembrane region" description="Helical" evidence="6">
    <location>
        <begin position="242"/>
        <end position="258"/>
    </location>
</feature>
<evidence type="ECO:0000256" key="1">
    <source>
        <dbReference type="ARBA" id="ARBA00004141"/>
    </source>
</evidence>
<keyword evidence="3 6" id="KW-0812">Transmembrane</keyword>
<evidence type="ECO:0000313" key="9">
    <source>
        <dbReference type="Proteomes" id="UP000193827"/>
    </source>
</evidence>
<dbReference type="EMBL" id="FWFL01000017">
    <property type="protein sequence ID" value="SLN68953.1"/>
    <property type="molecule type" value="Genomic_DNA"/>
</dbReference>
<protein>
    <submittedName>
        <fullName evidence="8">EamA-like transporter family protein</fullName>
    </submittedName>
</protein>
<keyword evidence="9" id="KW-1185">Reference proteome</keyword>
<evidence type="ECO:0000313" key="8">
    <source>
        <dbReference type="EMBL" id="SLN68953.1"/>
    </source>
</evidence>
<evidence type="ECO:0000256" key="2">
    <source>
        <dbReference type="ARBA" id="ARBA00009853"/>
    </source>
</evidence>
<evidence type="ECO:0000256" key="6">
    <source>
        <dbReference type="SAM" id="Phobius"/>
    </source>
</evidence>
<feature type="domain" description="EamA" evidence="7">
    <location>
        <begin position="8"/>
        <end position="141"/>
    </location>
</feature>
<dbReference type="InterPro" id="IPR000620">
    <property type="entry name" value="EamA_dom"/>
</dbReference>